<keyword evidence="1" id="KW-1133">Transmembrane helix</keyword>
<feature type="transmembrane region" description="Helical" evidence="1">
    <location>
        <begin position="87"/>
        <end position="106"/>
    </location>
</feature>
<sequence length="146" mass="17485">MNKESYPFSEKLLFVYSTIMAIGAIISFYLTNNYYLSLYFLTISFIILLIIQLYLNKIIPILYKIILFLFGVLLLLTNIYFQISLTSFLIIFIMIFGILNLIEDYFNKNIDNSVRFKNWKNNFFSYYNNRRTFASIFTIYILNILI</sequence>
<feature type="transmembrane region" description="Helical" evidence="1">
    <location>
        <begin position="12"/>
        <end position="30"/>
    </location>
</feature>
<proteinExistence type="predicted"/>
<keyword evidence="1" id="KW-0812">Transmembrane</keyword>
<dbReference type="AlphaFoldDB" id="A0A644T753"/>
<evidence type="ECO:0000313" key="2">
    <source>
        <dbReference type="EMBL" id="MPL62763.1"/>
    </source>
</evidence>
<reference evidence="2" key="1">
    <citation type="submission" date="2019-08" db="EMBL/GenBank/DDBJ databases">
        <authorList>
            <person name="Kucharzyk K."/>
            <person name="Murdoch R.W."/>
            <person name="Higgins S."/>
            <person name="Loffler F."/>
        </authorList>
    </citation>
    <scope>NUCLEOTIDE SEQUENCE</scope>
</reference>
<feature type="transmembrane region" description="Helical" evidence="1">
    <location>
        <begin position="36"/>
        <end position="55"/>
    </location>
</feature>
<comment type="caution">
    <text evidence="2">The sequence shown here is derived from an EMBL/GenBank/DDBJ whole genome shotgun (WGS) entry which is preliminary data.</text>
</comment>
<evidence type="ECO:0000256" key="1">
    <source>
        <dbReference type="SAM" id="Phobius"/>
    </source>
</evidence>
<gene>
    <name evidence="2" type="ORF">SDC9_08383</name>
</gene>
<keyword evidence="1" id="KW-0472">Membrane</keyword>
<name>A0A644T753_9ZZZZ</name>
<feature type="transmembrane region" description="Helical" evidence="1">
    <location>
        <begin position="62"/>
        <end position="81"/>
    </location>
</feature>
<protein>
    <submittedName>
        <fullName evidence="2">Uncharacterized protein</fullName>
    </submittedName>
</protein>
<dbReference type="EMBL" id="VSSQ01000019">
    <property type="protein sequence ID" value="MPL62763.1"/>
    <property type="molecule type" value="Genomic_DNA"/>
</dbReference>
<accession>A0A644T753</accession>
<organism evidence="2">
    <name type="scientific">bioreactor metagenome</name>
    <dbReference type="NCBI Taxonomy" id="1076179"/>
    <lineage>
        <taxon>unclassified sequences</taxon>
        <taxon>metagenomes</taxon>
        <taxon>ecological metagenomes</taxon>
    </lineage>
</organism>